<organism evidence="1 2">
    <name type="scientific">Rhodococcus phage REQ3</name>
    <dbReference type="NCBI Taxonomy" id="1109714"/>
    <lineage>
        <taxon>Viruses</taxon>
        <taxon>Duplodnaviria</taxon>
        <taxon>Heunggongvirae</taxon>
        <taxon>Uroviricota</taxon>
        <taxon>Caudoviricetes</taxon>
        <taxon>Caudoviricetes incertae sedis</taxon>
        <taxon>Wodongavirus</taxon>
        <taxon>Wodongavirus REQ3</taxon>
    </lineage>
</organism>
<reference evidence="1 2" key="1">
    <citation type="submission" date="2011-06" db="EMBL/GenBank/DDBJ databases">
        <title>Two lysogenic phages can make up a single lytic phage.</title>
        <authorList>
            <person name="Petrovski S."/>
        </authorList>
    </citation>
    <scope>NUCLEOTIDE SEQUENCE [LARGE SCALE GENOMIC DNA]</scope>
</reference>
<evidence type="ECO:0000313" key="1">
    <source>
        <dbReference type="EMBL" id="AEV51966.1"/>
    </source>
</evidence>
<dbReference type="Proteomes" id="UP000005431">
    <property type="component" value="Segment"/>
</dbReference>
<dbReference type="OrthoDB" id="7142at10239"/>
<accession>G9FH77</accession>
<keyword evidence="2" id="KW-1185">Reference proteome</keyword>
<protein>
    <submittedName>
        <fullName evidence="1">Uncharacterized protein</fullName>
    </submittedName>
</protein>
<dbReference type="KEGG" id="vg:11541428"/>
<name>G9FH77_9CAUD</name>
<dbReference type="EMBL" id="JN116824">
    <property type="protein sequence ID" value="AEV51966.1"/>
    <property type="molecule type" value="Genomic_DNA"/>
</dbReference>
<sequence length="224" mass="24477">MADDQFFMPRHDQAALVAILRTIPGLIEDLAVTITRQDRLTTGRPRISTGEQEQPLPFNVNASDAGDYLHFTLASWVRLVLDQRGMEYDGTDATTSVAAWLDRNIIALAMTEGSGTALDEIRAAVSQATRACDRPRDPRWMQASVEDAANTRLNARGIEALAKELGGEWAGITRDRVRTLHRAKRIAPVAVDEGSDEQLMFAAGDVLAAHIAFPAGPSRKKRSA</sequence>
<dbReference type="RefSeq" id="YP_005087222.1">
    <property type="nucleotide sequence ID" value="NC_016654.1"/>
</dbReference>
<proteinExistence type="predicted"/>
<dbReference type="GeneID" id="11541428"/>
<evidence type="ECO:0000313" key="2">
    <source>
        <dbReference type="Proteomes" id="UP000005431"/>
    </source>
</evidence>